<sequence>MHPEKSPMPLFILFDSKTGYLYGHLMASGPEDPFLNDMLEWWSSHCSAVPIGLDYPGLTGTAQAQNTLSSN</sequence>
<proteinExistence type="predicted"/>
<organism evidence="1 2">
    <name type="scientific">Candidatus Nitronereus thalassa</name>
    <dbReference type="NCBI Taxonomy" id="3020898"/>
    <lineage>
        <taxon>Bacteria</taxon>
        <taxon>Pseudomonadati</taxon>
        <taxon>Nitrospirota</taxon>
        <taxon>Nitrospiria</taxon>
        <taxon>Nitrospirales</taxon>
        <taxon>Nitrospiraceae</taxon>
        <taxon>Candidatus Nitronereus</taxon>
    </lineage>
</organism>
<reference evidence="1 2" key="1">
    <citation type="journal article" date="2023" name="ISME J.">
        <title>Cultivation and genomic characterization of novel and ubiquitous marine nitrite-oxidizing bacteria from the Nitrospirales.</title>
        <authorList>
            <person name="Mueller A.J."/>
            <person name="Daebeler A."/>
            <person name="Herbold C.W."/>
            <person name="Kirkegaard R.H."/>
            <person name="Daims H."/>
        </authorList>
    </citation>
    <scope>NUCLEOTIDE SEQUENCE [LARGE SCALE GENOMIC DNA]</scope>
    <source>
        <strain evidence="1 2">EB</strain>
    </source>
</reference>
<name>A0ABU3K6A7_9BACT</name>
<evidence type="ECO:0000313" key="1">
    <source>
        <dbReference type="EMBL" id="MDT7041928.1"/>
    </source>
</evidence>
<accession>A0ABU3K6A7</accession>
<dbReference type="Proteomes" id="UP001250932">
    <property type="component" value="Unassembled WGS sequence"/>
</dbReference>
<dbReference type="EMBL" id="JAQOUE010000001">
    <property type="protein sequence ID" value="MDT7041928.1"/>
    <property type="molecule type" value="Genomic_DNA"/>
</dbReference>
<comment type="caution">
    <text evidence="1">The sequence shown here is derived from an EMBL/GenBank/DDBJ whole genome shotgun (WGS) entry which is preliminary data.</text>
</comment>
<protein>
    <submittedName>
        <fullName evidence="1">Uncharacterized protein</fullName>
    </submittedName>
</protein>
<gene>
    <name evidence="1" type="ORF">PPG34_06155</name>
</gene>
<dbReference type="RefSeq" id="WP_313832274.1">
    <property type="nucleotide sequence ID" value="NZ_JAQOUE010000001.1"/>
</dbReference>
<evidence type="ECO:0000313" key="2">
    <source>
        <dbReference type="Proteomes" id="UP001250932"/>
    </source>
</evidence>
<keyword evidence="2" id="KW-1185">Reference proteome</keyword>